<evidence type="ECO:0000313" key="2">
    <source>
        <dbReference type="Proteomes" id="UP000011988"/>
    </source>
</evidence>
<name>M6CJV3_9LEPT</name>
<proteinExistence type="predicted"/>
<organism evidence="1 2">
    <name type="scientific">Leptospira alstonii serovar Sichuan str. 79601</name>
    <dbReference type="NCBI Taxonomy" id="1218565"/>
    <lineage>
        <taxon>Bacteria</taxon>
        <taxon>Pseudomonadati</taxon>
        <taxon>Spirochaetota</taxon>
        <taxon>Spirochaetia</taxon>
        <taxon>Leptospirales</taxon>
        <taxon>Leptospiraceae</taxon>
        <taxon>Leptospira</taxon>
    </lineage>
</organism>
<sequence>MVRYKKISFFRIRKYFYTILVSVNAERIEAHYNDKKIYL</sequence>
<accession>M6CJV3</accession>
<dbReference type="EMBL" id="ANIK01000116">
    <property type="protein sequence ID" value="EMJ90906.1"/>
    <property type="molecule type" value="Genomic_DNA"/>
</dbReference>
<comment type="caution">
    <text evidence="1">The sequence shown here is derived from an EMBL/GenBank/DDBJ whole genome shotgun (WGS) entry which is preliminary data.</text>
</comment>
<dbReference type="Proteomes" id="UP000011988">
    <property type="component" value="Unassembled WGS sequence"/>
</dbReference>
<reference evidence="1 2" key="1">
    <citation type="submission" date="2013-01" db="EMBL/GenBank/DDBJ databases">
        <authorList>
            <person name="Harkins D.M."/>
            <person name="Durkin A.S."/>
            <person name="Brinkac L.M."/>
            <person name="Haft D.H."/>
            <person name="Selengut J.D."/>
            <person name="Sanka R."/>
            <person name="DePew J."/>
            <person name="Purushe J."/>
            <person name="Galloway R.L."/>
            <person name="Vinetz J.M."/>
            <person name="Sutton G.G."/>
            <person name="Nierman W.C."/>
            <person name="Fouts D.E."/>
        </authorList>
    </citation>
    <scope>NUCLEOTIDE SEQUENCE [LARGE SCALE GENOMIC DNA]</scope>
    <source>
        <strain evidence="1 2">79601</strain>
    </source>
</reference>
<evidence type="ECO:0000313" key="1">
    <source>
        <dbReference type="EMBL" id="EMJ90906.1"/>
    </source>
</evidence>
<gene>
    <name evidence="1" type="ORF">LEP1GSC194_1328</name>
</gene>
<dbReference type="PATRIC" id="fig|1218565.3.peg.4338"/>
<dbReference type="AlphaFoldDB" id="M6CJV3"/>
<protein>
    <submittedName>
        <fullName evidence="1">Uncharacterized protein</fullName>
    </submittedName>
</protein>